<dbReference type="PRINTS" id="PR00420">
    <property type="entry name" value="RNGMNOXGNASE"/>
</dbReference>
<sequence length="790" mass="83254">MSGDLLRTQVLVVGAGPAGLLLAGELRLGGAEVLVAERLTEPTTESRASTLHARTMEALDARGLLEHFGTPPNEPLGHFGGIPLDLTLPSTHPGQWKILQAEVERVLYGWSTGLGATVLRGHELRALTPAADHVTAELAGPRGPVRVRAAYVVGCDGEQSAVRRLGGFRFTGADAERELLRADVAGLDIVNRRFQRLPKGLAIAARRPDGVTRVMVHAFGTPARRRTGAPDFAEIVAAWRGVTGEDIGHGTPLWVNSFDDASRQATEYRRGRVLLAGDAAHRQMPIGGQALNLALQDVLNLGWKLAAHLAGGAGEDLLDTYHGERHPVGRRVLGNIRAQARLLLGGEEVEAVREVVGELAALPPARAHLAAMIAGLDIAYPTADDTGTDADTGASALLGRRLPPLRLATPDGTVTTAGLLRTGRAVLLDLSADATRRERRSAAVRPWRERVSYVAARPPAGTALTGTDAVLVRPDGYVAWVAAPGTPDPGEALRRWFAAPDTRTAPGVTRTAPAPHSPPTVTAPGARAGHHTDRRNTMGTLTGKTALVTGSSRGIGRATALRLAREGALVVVHYTGNEEAAADVVRTIEKEGGRAFAVQAELGVPGDVHELFLAVEQGLKERTGGTDLNILVNNAGVMGGVAPEDTTPELFDRIMAVNAKAPFFIIQRALTLMPDGGRIINISTGLTKTANPQEIAYAMSKAAVEMLALHFAKHLGPRGITINSVAPGITRNGNPVFDIPEAVEQMAQLSVFQRVGEPHDVGDIVALLASDDARWITGSFVDASGGTLVG</sequence>
<dbReference type="PANTHER" id="PTHR43639:SF1">
    <property type="entry name" value="SHORT-CHAIN DEHYDROGENASE_REDUCTASE FAMILY PROTEIN"/>
    <property type="match status" value="1"/>
</dbReference>
<dbReference type="Pfam" id="PF21274">
    <property type="entry name" value="Rng_hyd_C"/>
    <property type="match status" value="1"/>
</dbReference>
<evidence type="ECO:0000256" key="3">
    <source>
        <dbReference type="SAM" id="MobiDB-lite"/>
    </source>
</evidence>
<dbReference type="Pfam" id="PF13561">
    <property type="entry name" value="adh_short_C2"/>
    <property type="match status" value="1"/>
</dbReference>
<dbReference type="PANTHER" id="PTHR43639">
    <property type="entry name" value="OXIDOREDUCTASE, SHORT-CHAIN DEHYDROGENASE/REDUCTASE FAMILY (AFU_ORTHOLOGUE AFUA_5G02870)"/>
    <property type="match status" value="1"/>
</dbReference>
<name>A0ABV3AIA3_9ACTN</name>
<proteinExistence type="inferred from homology"/>
<dbReference type="RefSeq" id="WP_030649981.1">
    <property type="nucleotide sequence ID" value="NZ_JBEXDP010000015.1"/>
</dbReference>
<evidence type="ECO:0000313" key="5">
    <source>
        <dbReference type="EMBL" id="MEU5711676.1"/>
    </source>
</evidence>
<keyword evidence="6" id="KW-1185">Reference proteome</keyword>
<dbReference type="Proteomes" id="UP001551011">
    <property type="component" value="Unassembled WGS sequence"/>
</dbReference>
<gene>
    <name evidence="5" type="ORF">AB0H04_33295</name>
</gene>
<dbReference type="EMBL" id="JBFAEG010000028">
    <property type="protein sequence ID" value="MEU5711676.1"/>
    <property type="molecule type" value="Genomic_DNA"/>
</dbReference>
<dbReference type="Gene3D" id="3.30.70.2450">
    <property type="match status" value="1"/>
</dbReference>
<dbReference type="InterPro" id="IPR036188">
    <property type="entry name" value="FAD/NAD-bd_sf"/>
</dbReference>
<organism evidence="5 6">
    <name type="scientific">Streptomyces flaveolus</name>
    <dbReference type="NCBI Taxonomy" id="67297"/>
    <lineage>
        <taxon>Bacteria</taxon>
        <taxon>Bacillati</taxon>
        <taxon>Actinomycetota</taxon>
        <taxon>Actinomycetes</taxon>
        <taxon>Kitasatosporales</taxon>
        <taxon>Streptomycetaceae</taxon>
        <taxon>Streptomyces</taxon>
    </lineage>
</organism>
<dbReference type="SMART" id="SM00822">
    <property type="entry name" value="PKS_KR"/>
    <property type="match status" value="1"/>
</dbReference>
<dbReference type="SUPFAM" id="SSF51735">
    <property type="entry name" value="NAD(P)-binding Rossmann-fold domains"/>
    <property type="match status" value="1"/>
</dbReference>
<dbReference type="Gene3D" id="3.40.50.720">
    <property type="entry name" value="NAD(P)-binding Rossmann-like Domain"/>
    <property type="match status" value="1"/>
</dbReference>
<evidence type="ECO:0000259" key="4">
    <source>
        <dbReference type="SMART" id="SM00822"/>
    </source>
</evidence>
<comment type="similarity">
    <text evidence="1">Belongs to the short-chain dehydrogenases/reductases (SDR) family.</text>
</comment>
<dbReference type="Pfam" id="PF01494">
    <property type="entry name" value="FAD_binding_3"/>
    <property type="match status" value="1"/>
</dbReference>
<protein>
    <submittedName>
        <fullName evidence="5">SDR family oxidoreductase</fullName>
    </submittedName>
</protein>
<accession>A0ABV3AIA3</accession>
<dbReference type="SUPFAM" id="SSF51905">
    <property type="entry name" value="FAD/NAD(P)-binding domain"/>
    <property type="match status" value="1"/>
</dbReference>
<dbReference type="InterPro" id="IPR057326">
    <property type="entry name" value="KR_dom"/>
</dbReference>
<evidence type="ECO:0000256" key="2">
    <source>
        <dbReference type="ARBA" id="ARBA00023002"/>
    </source>
</evidence>
<dbReference type="Gene3D" id="3.40.30.120">
    <property type="match status" value="1"/>
</dbReference>
<dbReference type="Gene3D" id="3.50.50.60">
    <property type="entry name" value="FAD/NAD(P)-binding domain"/>
    <property type="match status" value="1"/>
</dbReference>
<feature type="domain" description="Ketoreductase" evidence="4">
    <location>
        <begin position="544"/>
        <end position="728"/>
    </location>
</feature>
<feature type="region of interest" description="Disordered" evidence="3">
    <location>
        <begin position="504"/>
        <end position="538"/>
    </location>
</feature>
<evidence type="ECO:0000313" key="6">
    <source>
        <dbReference type="Proteomes" id="UP001551011"/>
    </source>
</evidence>
<reference evidence="5 6" key="1">
    <citation type="submission" date="2024-06" db="EMBL/GenBank/DDBJ databases">
        <title>The Natural Products Discovery Center: Release of the First 8490 Sequenced Strains for Exploring Actinobacteria Biosynthetic Diversity.</title>
        <authorList>
            <person name="Kalkreuter E."/>
            <person name="Kautsar S.A."/>
            <person name="Yang D."/>
            <person name="Bader C.D."/>
            <person name="Teijaro C.N."/>
            <person name="Fluegel L."/>
            <person name="Davis C.M."/>
            <person name="Simpson J.R."/>
            <person name="Lauterbach L."/>
            <person name="Steele A.D."/>
            <person name="Gui C."/>
            <person name="Meng S."/>
            <person name="Li G."/>
            <person name="Viehrig K."/>
            <person name="Ye F."/>
            <person name="Su P."/>
            <person name="Kiefer A.F."/>
            <person name="Nichols A."/>
            <person name="Cepeda A.J."/>
            <person name="Yan W."/>
            <person name="Fan B."/>
            <person name="Jiang Y."/>
            <person name="Adhikari A."/>
            <person name="Zheng C.-J."/>
            <person name="Schuster L."/>
            <person name="Cowan T.M."/>
            <person name="Smanski M.J."/>
            <person name="Chevrette M.G."/>
            <person name="De Carvalho L.P.S."/>
            <person name="Shen B."/>
        </authorList>
    </citation>
    <scope>NUCLEOTIDE SEQUENCE [LARGE SCALE GENOMIC DNA]</scope>
    <source>
        <strain evidence="5 6">NPDC020594</strain>
    </source>
</reference>
<comment type="caution">
    <text evidence="5">The sequence shown here is derived from an EMBL/GenBank/DDBJ whole genome shotgun (WGS) entry which is preliminary data.</text>
</comment>
<dbReference type="InterPro" id="IPR036291">
    <property type="entry name" value="NAD(P)-bd_dom_sf"/>
</dbReference>
<evidence type="ECO:0000256" key="1">
    <source>
        <dbReference type="ARBA" id="ARBA00006484"/>
    </source>
</evidence>
<dbReference type="InterPro" id="IPR002938">
    <property type="entry name" value="FAD-bd"/>
</dbReference>
<keyword evidence="2" id="KW-0560">Oxidoreductase</keyword>
<dbReference type="InterPro" id="IPR002347">
    <property type="entry name" value="SDR_fam"/>
</dbReference>